<organism evidence="1 2">
    <name type="scientific">Caldibacillus thermoamylovorans</name>
    <dbReference type="NCBI Taxonomy" id="35841"/>
    <lineage>
        <taxon>Bacteria</taxon>
        <taxon>Bacillati</taxon>
        <taxon>Bacillota</taxon>
        <taxon>Bacilli</taxon>
        <taxon>Bacillales</taxon>
        <taxon>Bacillaceae</taxon>
        <taxon>Caldibacillus</taxon>
    </lineage>
</organism>
<evidence type="ECO:0000313" key="1">
    <source>
        <dbReference type="EMBL" id="KIO70300.1"/>
    </source>
</evidence>
<reference evidence="1 2" key="1">
    <citation type="submission" date="2015-01" db="EMBL/GenBank/DDBJ databases">
        <title>Draft Genome Sequences of Four Bacillus thermoamylovorans Strains, Isolated From Food Products.</title>
        <authorList>
            <person name="Krawcyk A.O."/>
            <person name="Berendsen E.M."/>
            <person name="Eijlander R.T."/>
            <person name="de Jong A."/>
            <person name="Wells-Bennik M."/>
            <person name="Kuipers O.P."/>
        </authorList>
    </citation>
    <scope>NUCLEOTIDE SEQUENCE [LARGE SCALE GENOMIC DNA]</scope>
    <source>
        <strain evidence="1 2">B4167</strain>
    </source>
</reference>
<dbReference type="EMBL" id="JXLU01000147">
    <property type="protein sequence ID" value="KIO70300.1"/>
    <property type="molecule type" value="Genomic_DNA"/>
</dbReference>
<protein>
    <submittedName>
        <fullName evidence="1">Uncharacterized protein</fullName>
    </submittedName>
</protein>
<dbReference type="AlphaFoldDB" id="A0A0D0G2M6"/>
<comment type="caution">
    <text evidence="1">The sequence shown here is derived from an EMBL/GenBank/DDBJ whole genome shotgun (WGS) entry which is preliminary data.</text>
</comment>
<sequence length="40" mass="4736">MNKNQSLVKITNNGMEKNIYLYYNKKLYGKFANRGLDFGF</sequence>
<name>A0A0D0G2M6_9BACI</name>
<gene>
    <name evidence="1" type="ORF">B4167_0992</name>
</gene>
<dbReference type="Proteomes" id="UP000032076">
    <property type="component" value="Unassembled WGS sequence"/>
</dbReference>
<evidence type="ECO:0000313" key="2">
    <source>
        <dbReference type="Proteomes" id="UP000032076"/>
    </source>
</evidence>
<proteinExistence type="predicted"/>
<accession>A0A0D0G2M6</accession>